<keyword evidence="3" id="KW-1185">Reference proteome</keyword>
<dbReference type="Proteomes" id="UP000608071">
    <property type="component" value="Unassembled WGS sequence"/>
</dbReference>
<evidence type="ECO:0000313" key="3">
    <source>
        <dbReference type="Proteomes" id="UP000608071"/>
    </source>
</evidence>
<evidence type="ECO:0008006" key="4">
    <source>
        <dbReference type="Google" id="ProtNLM"/>
    </source>
</evidence>
<feature type="signal peptide" evidence="1">
    <location>
        <begin position="1"/>
        <end position="27"/>
    </location>
</feature>
<evidence type="ECO:0000313" key="2">
    <source>
        <dbReference type="EMBL" id="MBD7970601.1"/>
    </source>
</evidence>
<dbReference type="RefSeq" id="WP_191803836.1">
    <property type="nucleotide sequence ID" value="NZ_JACSQL010000013.1"/>
</dbReference>
<organism evidence="2 3">
    <name type="scientific">Paenibacillus gallinarum</name>
    <dbReference type="NCBI Taxonomy" id="2762232"/>
    <lineage>
        <taxon>Bacteria</taxon>
        <taxon>Bacillati</taxon>
        <taxon>Bacillota</taxon>
        <taxon>Bacilli</taxon>
        <taxon>Bacillales</taxon>
        <taxon>Paenibacillaceae</taxon>
        <taxon>Paenibacillus</taxon>
    </lineage>
</organism>
<name>A0ABR8T4B7_9BACL</name>
<evidence type="ECO:0000256" key="1">
    <source>
        <dbReference type="SAM" id="SignalP"/>
    </source>
</evidence>
<sequence>MKKYLVRIASAALLGSLLMGQGSYVMAQPDVVLTETEKQNTADCGHTGHYLYFMEETAKILKIDIKMLAAEMQQGKTIAEIAKSKNMTSQQLEEQLKPAVEQRVDEAVKAGCLSKEQAVSIKESISERLNKVIHTPISELKQKHTSHGKGQSKINRESIAKFLGITTSQLDQELKQGKSLAEIAKAKGISEKQLIDHLKEELTPDLTKFIHRKIKMNPRPGHEALSPEKS</sequence>
<reference evidence="2 3" key="1">
    <citation type="submission" date="2020-08" db="EMBL/GenBank/DDBJ databases">
        <title>A Genomic Blueprint of the Chicken Gut Microbiome.</title>
        <authorList>
            <person name="Gilroy R."/>
            <person name="Ravi A."/>
            <person name="Getino M."/>
            <person name="Pursley I."/>
            <person name="Horton D.L."/>
            <person name="Alikhan N.-F."/>
            <person name="Baker D."/>
            <person name="Gharbi K."/>
            <person name="Hall N."/>
            <person name="Watson M."/>
            <person name="Adriaenssens E.M."/>
            <person name="Foster-Nyarko E."/>
            <person name="Jarju S."/>
            <person name="Secka A."/>
            <person name="Antonio M."/>
            <person name="Oren A."/>
            <person name="Chaudhuri R."/>
            <person name="La Ragione R.M."/>
            <person name="Hildebrand F."/>
            <person name="Pallen M.J."/>
        </authorList>
    </citation>
    <scope>NUCLEOTIDE SEQUENCE [LARGE SCALE GENOMIC DNA]</scope>
    <source>
        <strain evidence="2 3">Sa2BVA9</strain>
    </source>
</reference>
<proteinExistence type="predicted"/>
<keyword evidence="1" id="KW-0732">Signal</keyword>
<protein>
    <recommendedName>
        <fullName evidence="4">DUF5667 domain-containing protein</fullName>
    </recommendedName>
</protein>
<gene>
    <name evidence="2" type="ORF">H9647_21270</name>
</gene>
<dbReference type="EMBL" id="JACSQL010000013">
    <property type="protein sequence ID" value="MBD7970601.1"/>
    <property type="molecule type" value="Genomic_DNA"/>
</dbReference>
<feature type="chain" id="PRO_5046108476" description="DUF5667 domain-containing protein" evidence="1">
    <location>
        <begin position="28"/>
        <end position="230"/>
    </location>
</feature>
<accession>A0ABR8T4B7</accession>
<comment type="caution">
    <text evidence="2">The sequence shown here is derived from an EMBL/GenBank/DDBJ whole genome shotgun (WGS) entry which is preliminary data.</text>
</comment>